<dbReference type="SUPFAM" id="SSF51430">
    <property type="entry name" value="NAD(P)-linked oxidoreductase"/>
    <property type="match status" value="1"/>
</dbReference>
<comment type="similarity">
    <text evidence="1">Belongs to the aldo/keto reductase family.</text>
</comment>
<evidence type="ECO:0000256" key="2">
    <source>
        <dbReference type="ARBA" id="ARBA00022857"/>
    </source>
</evidence>
<accession>A0A6V7RKC8</accession>
<dbReference type="PROSITE" id="PS00798">
    <property type="entry name" value="ALDOKETO_REDUCTASE_1"/>
    <property type="match status" value="1"/>
</dbReference>
<dbReference type="Gene3D" id="3.20.20.100">
    <property type="entry name" value="NADP-dependent oxidoreductase domain"/>
    <property type="match status" value="1"/>
</dbReference>
<dbReference type="Pfam" id="PF00248">
    <property type="entry name" value="Aldo_ket_red"/>
    <property type="match status" value="1"/>
</dbReference>
<dbReference type="PROSITE" id="PS00062">
    <property type="entry name" value="ALDOKETO_REDUCTASE_2"/>
    <property type="match status" value="1"/>
</dbReference>
<feature type="binding site" evidence="5">
    <location>
        <position position="106"/>
    </location>
    <ligand>
        <name>substrate</name>
    </ligand>
</feature>
<dbReference type="PANTHER" id="PTHR43827:SF3">
    <property type="entry name" value="NADP-DEPENDENT OXIDOREDUCTASE DOMAIN-CONTAINING PROTEIN"/>
    <property type="match status" value="1"/>
</dbReference>
<dbReference type="EMBL" id="CAJEWD010000008">
    <property type="protein sequence ID" value="CAD2078623.1"/>
    <property type="molecule type" value="Genomic_DNA"/>
</dbReference>
<keyword evidence="2" id="KW-0521">NADP</keyword>
<sequence length="282" mass="32292">MQYVTLNNGLEMPVEGYGVFQIKPEDTKQCVLDALEVGYRHIDTAATYGNERGVGEAIKASGIDRKDLFITSKLWVEDQGYESTKVAFEKSLERLQTDYLDLYLIHQPFGDYYGSWRAMEELYKEGKIKAIGVSNFDSARLVDLIMNNEVTPLINQVELHPFLQQKDARKVMEEYKVQVESWGPLAEAKHGILEEKGLQDIARKYDKSVAQIILRWHLDNNIVIIPKSVNKERMIENLDIHDFNLDAADMKVIESFDGSHKRIVDHNDLNIVVGMNNSKTPE</sequence>
<dbReference type="PROSITE" id="PS00063">
    <property type="entry name" value="ALDOKETO_REDUCTASE_3"/>
    <property type="match status" value="1"/>
</dbReference>
<dbReference type="InterPro" id="IPR018170">
    <property type="entry name" value="Aldo/ket_reductase_CS"/>
</dbReference>
<evidence type="ECO:0000256" key="5">
    <source>
        <dbReference type="PIRSR" id="PIRSR000097-2"/>
    </source>
</evidence>
<evidence type="ECO:0000256" key="4">
    <source>
        <dbReference type="PIRSR" id="PIRSR000097-1"/>
    </source>
</evidence>
<keyword evidence="3" id="KW-0560">Oxidoreductase</keyword>
<dbReference type="CDD" id="cd19133">
    <property type="entry name" value="AKR_AKR5F1"/>
    <property type="match status" value="1"/>
</dbReference>
<dbReference type="InterPro" id="IPR036812">
    <property type="entry name" value="NAD(P)_OxRdtase_dom_sf"/>
</dbReference>
<dbReference type="InterPro" id="IPR020471">
    <property type="entry name" value="AKR"/>
</dbReference>
<dbReference type="PRINTS" id="PR00069">
    <property type="entry name" value="ALDKETRDTASE"/>
</dbReference>
<organism evidence="8 9">
    <name type="scientific">Jeotgalicoccus meleagridis</name>
    <dbReference type="NCBI Taxonomy" id="2759181"/>
    <lineage>
        <taxon>Bacteria</taxon>
        <taxon>Bacillati</taxon>
        <taxon>Bacillota</taxon>
        <taxon>Bacilli</taxon>
        <taxon>Bacillales</taxon>
        <taxon>Staphylococcaceae</taxon>
        <taxon>Jeotgalicoccus</taxon>
    </lineage>
</organism>
<evidence type="ECO:0000256" key="1">
    <source>
        <dbReference type="ARBA" id="ARBA00007905"/>
    </source>
</evidence>
<dbReference type="FunFam" id="3.20.20.100:FF:000015">
    <property type="entry name" value="Oxidoreductase, aldo/keto reductase family"/>
    <property type="match status" value="1"/>
</dbReference>
<dbReference type="GO" id="GO:0016616">
    <property type="term" value="F:oxidoreductase activity, acting on the CH-OH group of donors, NAD or NADP as acceptor"/>
    <property type="evidence" value="ECO:0007669"/>
    <property type="project" value="UniProtKB-ARBA"/>
</dbReference>
<dbReference type="PIRSF" id="PIRSF000097">
    <property type="entry name" value="AKR"/>
    <property type="match status" value="1"/>
</dbReference>
<protein>
    <submittedName>
        <fullName evidence="8">Putative oxidoreductase/MSMEI_2347</fullName>
    </submittedName>
</protein>
<name>A0A6V7RKC8_9STAP</name>
<comment type="caution">
    <text evidence="8">The sequence shown here is derived from an EMBL/GenBank/DDBJ whole genome shotgun (WGS) entry which is preliminary data.</text>
</comment>
<dbReference type="AlphaFoldDB" id="A0A6V7RKC8"/>
<evidence type="ECO:0000256" key="6">
    <source>
        <dbReference type="PIRSR" id="PIRSR000097-3"/>
    </source>
</evidence>
<feature type="domain" description="NADP-dependent oxidoreductase" evidence="7">
    <location>
        <begin position="21"/>
        <end position="256"/>
    </location>
</feature>
<evidence type="ECO:0000256" key="3">
    <source>
        <dbReference type="ARBA" id="ARBA00023002"/>
    </source>
</evidence>
<dbReference type="PANTHER" id="PTHR43827">
    <property type="entry name" value="2,5-DIKETO-D-GLUCONIC ACID REDUCTASE"/>
    <property type="match status" value="1"/>
</dbReference>
<dbReference type="Proteomes" id="UP000589351">
    <property type="component" value="Unassembled WGS sequence"/>
</dbReference>
<evidence type="ECO:0000259" key="7">
    <source>
        <dbReference type="Pfam" id="PF00248"/>
    </source>
</evidence>
<proteinExistence type="inferred from homology"/>
<feature type="site" description="Lowers pKa of active site Tyr" evidence="6">
    <location>
        <position position="73"/>
    </location>
</feature>
<gene>
    <name evidence="8" type="ORF">JEODO184_01418</name>
</gene>
<keyword evidence="9" id="KW-1185">Reference proteome</keyword>
<evidence type="ECO:0000313" key="9">
    <source>
        <dbReference type="Proteomes" id="UP000589351"/>
    </source>
</evidence>
<dbReference type="RefSeq" id="WP_185125917.1">
    <property type="nucleotide sequence ID" value="NZ_CAJEWD010000008.1"/>
</dbReference>
<dbReference type="InterPro" id="IPR023210">
    <property type="entry name" value="NADP_OxRdtase_dom"/>
</dbReference>
<reference evidence="8 9" key="1">
    <citation type="submission" date="2020-07" db="EMBL/GenBank/DDBJ databases">
        <authorList>
            <person name="Criscuolo A."/>
        </authorList>
    </citation>
    <scope>NUCLEOTIDE SEQUENCE [LARGE SCALE GENOMIC DNA]</scope>
    <source>
        <strain evidence="8">CIP111649</strain>
    </source>
</reference>
<feature type="active site" description="Proton donor" evidence="4">
    <location>
        <position position="48"/>
    </location>
</feature>
<evidence type="ECO:0000313" key="8">
    <source>
        <dbReference type="EMBL" id="CAD2078623.1"/>
    </source>
</evidence>